<reference evidence="10 11" key="1">
    <citation type="submission" date="2018-06" db="EMBL/GenBank/DDBJ databases">
        <authorList>
            <consortium name="Pathogen Informatics"/>
            <person name="Doyle S."/>
        </authorList>
    </citation>
    <scope>NUCLEOTIDE SEQUENCE [LARGE SCALE GENOMIC DNA]</scope>
    <source>
        <strain evidence="10 11">NCTC10660</strain>
    </source>
</reference>
<comment type="cofactor">
    <cofactor evidence="7">
        <name>Mg(2+)</name>
        <dbReference type="ChEBI" id="CHEBI:18420"/>
    </cofactor>
</comment>
<dbReference type="GO" id="GO:0000287">
    <property type="term" value="F:magnesium ion binding"/>
    <property type="evidence" value="ECO:0007669"/>
    <property type="project" value="UniProtKB-UniRule"/>
</dbReference>
<accession>A0A378U0D3</accession>
<evidence type="ECO:0000259" key="9">
    <source>
        <dbReference type="Pfam" id="PF08335"/>
    </source>
</evidence>
<keyword evidence="4 7" id="KW-0067">ATP-binding</keyword>
<name>A0A378U0D3_NEIEL</name>
<comment type="catalytic activity">
    <reaction evidence="7">
        <text>[glutamine synthetase]-O(4)-(5'-adenylyl)-L-tyrosine + phosphate = [glutamine synthetase]-L-tyrosine + ADP</text>
        <dbReference type="Rhea" id="RHEA:43716"/>
        <dbReference type="Rhea" id="RHEA-COMP:10660"/>
        <dbReference type="Rhea" id="RHEA-COMP:10661"/>
        <dbReference type="ChEBI" id="CHEBI:43474"/>
        <dbReference type="ChEBI" id="CHEBI:46858"/>
        <dbReference type="ChEBI" id="CHEBI:83624"/>
        <dbReference type="ChEBI" id="CHEBI:456216"/>
        <dbReference type="EC" id="2.7.7.89"/>
    </reaction>
</comment>
<dbReference type="AlphaFoldDB" id="A0A378U0D3"/>
<dbReference type="EMBL" id="UGQW01000002">
    <property type="protein sequence ID" value="STZ68626.1"/>
    <property type="molecule type" value="Genomic_DNA"/>
</dbReference>
<evidence type="ECO:0000256" key="6">
    <source>
        <dbReference type="ARBA" id="ARBA00023268"/>
    </source>
</evidence>
<dbReference type="RefSeq" id="WP_074897157.1">
    <property type="nucleotide sequence ID" value="NZ_CP031252.1"/>
</dbReference>
<evidence type="ECO:0000313" key="10">
    <source>
        <dbReference type="EMBL" id="STZ68626.1"/>
    </source>
</evidence>
<dbReference type="Gene3D" id="1.20.120.1510">
    <property type="match status" value="1"/>
</dbReference>
<dbReference type="PANTHER" id="PTHR30621:SF0">
    <property type="entry name" value="BIFUNCTIONAL GLUTAMINE SYNTHETASE ADENYLYLTRANSFERASE_ADENYLYL-REMOVING ENZYME"/>
    <property type="match status" value="1"/>
</dbReference>
<evidence type="ECO:0000256" key="7">
    <source>
        <dbReference type="HAMAP-Rule" id="MF_00802"/>
    </source>
</evidence>
<dbReference type="Gene3D" id="3.30.460.10">
    <property type="entry name" value="Beta Polymerase, domain 2"/>
    <property type="match status" value="2"/>
</dbReference>
<keyword evidence="1 7" id="KW-0808">Transferase</keyword>
<keyword evidence="3 7" id="KW-0547">Nucleotide-binding</keyword>
<dbReference type="InterPro" id="IPR023057">
    <property type="entry name" value="GlnE"/>
</dbReference>
<dbReference type="EC" id="2.7.7.42" evidence="7"/>
<feature type="domain" description="Glutamate-ammonia ligase adenylyltransferase repeated" evidence="8">
    <location>
        <begin position="14"/>
        <end position="243"/>
    </location>
</feature>
<evidence type="ECO:0000256" key="4">
    <source>
        <dbReference type="ARBA" id="ARBA00022840"/>
    </source>
</evidence>
<proteinExistence type="inferred from homology"/>
<gene>
    <name evidence="7 10" type="primary">glnE</name>
    <name evidence="10" type="ORF">NCTC10660_02153</name>
</gene>
<feature type="region of interest" description="Adenylyl transferase" evidence="7">
    <location>
        <begin position="420"/>
        <end position="891"/>
    </location>
</feature>
<keyword evidence="6 7" id="KW-0511">Multifunctional enzyme</keyword>
<dbReference type="InterPro" id="IPR005190">
    <property type="entry name" value="GlnE_rpt_dom"/>
</dbReference>
<evidence type="ECO:0000256" key="2">
    <source>
        <dbReference type="ARBA" id="ARBA00022695"/>
    </source>
</evidence>
<evidence type="ECO:0000256" key="1">
    <source>
        <dbReference type="ARBA" id="ARBA00022679"/>
    </source>
</evidence>
<dbReference type="GO" id="GO:0008882">
    <property type="term" value="F:[glutamate-ammonia-ligase] adenylyltransferase activity"/>
    <property type="evidence" value="ECO:0007669"/>
    <property type="project" value="UniProtKB-UniRule"/>
</dbReference>
<evidence type="ECO:0000256" key="5">
    <source>
        <dbReference type="ARBA" id="ARBA00022842"/>
    </source>
</evidence>
<feature type="domain" description="Glutamate-ammonia ligase adenylyltransferase repeated" evidence="8">
    <location>
        <begin position="517"/>
        <end position="750"/>
    </location>
</feature>
<dbReference type="Proteomes" id="UP000254927">
    <property type="component" value="Unassembled WGS sequence"/>
</dbReference>
<comment type="similarity">
    <text evidence="7">Belongs to the GlnE family.</text>
</comment>
<sequence>MNTAELFAHARRHSRFLARCLDSNTLDLNLLADWTARQLSEDDFRNFADWQALRENEDEAGLARQLRILRRHVVVQIIVRDLNGMSGLNEVTQTITRFADFSVNTALDYAYGYYVGLYGTPTGRHSGEAQFLTVVAMGKAGGGELNVSSDIDLIFTYPEGGATNGRRERDNQEFFTKVGQKLIALLNDITPDGQVFRVDMRLRPDGDAGALVWSEAALEQYLITHGREWERYAWCKGRVVTPHKNDIAAIVRPFVFRKYLDYNAYEAMRGLHRQIRAEVGKKGMEDNIKLGAGGIREIEFIAQIFQMIRAGRLKTLQLKGTQETLRQLAVQNIIPAHTAETLLEAYRFLRQLEHRLQYWDDLQTQTLPQDGVQRQLLAESMGYTGYEAFSDGLNAHRAAVTAEFDNILSEPEEQPAARFAALWPEPAEEHIPLLQQAGFEAEDTIRRLHALRLSTRYRSLSPRSQPRFDALMPQIIQAAADTRRPTETLSRLTDFLETVSRRPSYLAFLLEYPNELTRVAELMSQSAWIAAYLQQHPILLDELLSAQLTDNRPDWPQQQTELAAALAACDDAEAKMDTLRHFHHAHTFRLAVQDLSGRWTVEAVSDQLSHLADIILNQTLQHTWRQMPKKHRDEPAFAIIGYGKLGGKELGYTSDLDLVYLFDDPDQEAGQTYARLSNRLTTWLSGSTAAGTLYDIDLRLRPNGDDGFPVHSTAAFDKYQHENAWTWEHQSLTRARFICGDPDIGRQFEDTRRRILRLRRDPDTLRREILAMREKITAAHPPLPADIKYARGGIVDVEFIVQYLILAHAADCPALMDNTGNIALLETAAEHGLIDPALAGRARRAYRHYRACQHDTKLRDTAVAENDEELAAHYQTVRELWRQVFGEEAGG</sequence>
<evidence type="ECO:0000256" key="3">
    <source>
        <dbReference type="ARBA" id="ARBA00022741"/>
    </source>
</evidence>
<dbReference type="GO" id="GO:0047388">
    <property type="term" value="F:[glutamine synthetase]-adenylyl-L-tyrosine phosphorylase activity"/>
    <property type="evidence" value="ECO:0007669"/>
    <property type="project" value="UniProtKB-EC"/>
</dbReference>
<feature type="domain" description="PII-uridylyltransferase/Glutamine-synthetase adenylyltransferase" evidence="9">
    <location>
        <begin position="272"/>
        <end position="407"/>
    </location>
</feature>
<dbReference type="GO" id="GO:0000820">
    <property type="term" value="P:regulation of glutamine family amino acid metabolic process"/>
    <property type="evidence" value="ECO:0007669"/>
    <property type="project" value="UniProtKB-UniRule"/>
</dbReference>
<keyword evidence="5 7" id="KW-0460">Magnesium</keyword>
<organism evidence="10 11">
    <name type="scientific">Neisseria elongata</name>
    <dbReference type="NCBI Taxonomy" id="495"/>
    <lineage>
        <taxon>Bacteria</taxon>
        <taxon>Pseudomonadati</taxon>
        <taxon>Pseudomonadota</taxon>
        <taxon>Betaproteobacteria</taxon>
        <taxon>Neisseriales</taxon>
        <taxon>Neisseriaceae</taxon>
        <taxon>Neisseria</taxon>
    </lineage>
</organism>
<protein>
    <recommendedName>
        <fullName evidence="7">Bifunctional glutamine synthetase adenylyltransferase/adenylyl-removing enzyme</fullName>
    </recommendedName>
    <alternativeName>
        <fullName evidence="7">ATP:glutamine synthetase adenylyltransferase</fullName>
    </alternativeName>
    <alternativeName>
        <fullName evidence="7">ATase</fullName>
    </alternativeName>
    <domain>
        <recommendedName>
            <fullName evidence="7">Glutamine synthetase adenylyl-L-tyrosine phosphorylase</fullName>
            <ecNumber evidence="7">2.7.7.89</ecNumber>
        </recommendedName>
        <alternativeName>
            <fullName evidence="7">Adenylyl removase</fullName>
            <shortName evidence="7">AR</shortName>
            <shortName evidence="7">AT-N</shortName>
        </alternativeName>
    </domain>
    <domain>
        <recommendedName>
            <fullName evidence="7">Glutamine synthetase adenylyl transferase</fullName>
            <ecNumber evidence="7">2.7.7.42</ecNumber>
        </recommendedName>
        <alternativeName>
            <fullName evidence="7">Adenylyl transferase</fullName>
            <shortName evidence="7">AT</shortName>
            <shortName evidence="7">AT-C</shortName>
        </alternativeName>
    </domain>
</protein>
<dbReference type="PANTHER" id="PTHR30621">
    <property type="entry name" value="GLUTAMINE SYNTHETASE ADENYLYLTRANSFERASE"/>
    <property type="match status" value="1"/>
</dbReference>
<dbReference type="InterPro" id="IPR013546">
    <property type="entry name" value="PII_UdlTrfase/GS_AdlTrfase"/>
</dbReference>
<dbReference type="FunFam" id="3.30.460.10:FF:000009">
    <property type="entry name" value="Bifunctional glutamine synthetase adenylyltransferase/adenylyl-removing enzyme"/>
    <property type="match status" value="2"/>
</dbReference>
<evidence type="ECO:0000259" key="8">
    <source>
        <dbReference type="Pfam" id="PF03710"/>
    </source>
</evidence>
<dbReference type="NCBIfam" id="NF008292">
    <property type="entry name" value="PRK11072.1"/>
    <property type="match status" value="1"/>
</dbReference>
<comment type="catalytic activity">
    <reaction evidence="7">
        <text>[glutamine synthetase]-L-tyrosine + ATP = [glutamine synthetase]-O(4)-(5'-adenylyl)-L-tyrosine + diphosphate</text>
        <dbReference type="Rhea" id="RHEA:18589"/>
        <dbReference type="Rhea" id="RHEA-COMP:10660"/>
        <dbReference type="Rhea" id="RHEA-COMP:10661"/>
        <dbReference type="ChEBI" id="CHEBI:30616"/>
        <dbReference type="ChEBI" id="CHEBI:33019"/>
        <dbReference type="ChEBI" id="CHEBI:46858"/>
        <dbReference type="ChEBI" id="CHEBI:83624"/>
        <dbReference type="EC" id="2.7.7.42"/>
    </reaction>
</comment>
<comment type="function">
    <text evidence="7">Involved in the regulation of glutamine synthetase GlnA, a key enzyme in the process to assimilate ammonia. When cellular nitrogen levels are high, the C-terminal adenylyl transferase (AT) inactivates GlnA by covalent transfer of an adenylyl group from ATP to specific tyrosine residue of GlnA, thus reducing its activity. Conversely, when nitrogen levels are low, the N-terminal adenylyl removase (AR) activates GlnA by removing the adenylyl group by phosphorolysis, increasing its activity. The regulatory region of GlnE binds the signal transduction protein PII (GlnB) which indicates the nitrogen status of the cell.</text>
</comment>
<dbReference type="HAMAP" id="MF_00802">
    <property type="entry name" value="GlnE"/>
    <property type="match status" value="1"/>
</dbReference>
<dbReference type="CDD" id="cd05401">
    <property type="entry name" value="NT_GlnE_GlnD_like"/>
    <property type="match status" value="2"/>
</dbReference>
<dbReference type="GO" id="GO:0005829">
    <property type="term" value="C:cytosol"/>
    <property type="evidence" value="ECO:0007669"/>
    <property type="project" value="TreeGrafter"/>
</dbReference>
<dbReference type="EC" id="2.7.7.89" evidence="7"/>
<dbReference type="GO" id="GO:0005524">
    <property type="term" value="F:ATP binding"/>
    <property type="evidence" value="ECO:0007669"/>
    <property type="project" value="UniProtKB-UniRule"/>
</dbReference>
<dbReference type="Pfam" id="PF08335">
    <property type="entry name" value="GlnD_UR_UTase"/>
    <property type="match status" value="2"/>
</dbReference>
<dbReference type="Gene3D" id="1.20.120.330">
    <property type="entry name" value="Nucleotidyltransferases domain 2"/>
    <property type="match status" value="2"/>
</dbReference>
<dbReference type="SUPFAM" id="SSF81301">
    <property type="entry name" value="Nucleotidyltransferase"/>
    <property type="match status" value="2"/>
</dbReference>
<dbReference type="InterPro" id="IPR043519">
    <property type="entry name" value="NT_sf"/>
</dbReference>
<keyword evidence="2 7" id="KW-0548">Nucleotidyltransferase</keyword>
<feature type="region of interest" description="Adenylyl removase" evidence="7">
    <location>
        <begin position="1"/>
        <end position="412"/>
    </location>
</feature>
<dbReference type="GeneID" id="93353139"/>
<dbReference type="FunFam" id="1.20.120.330:FF:000005">
    <property type="entry name" value="Bifunctional glutamine synthetase adenylyltransferase/adenylyl-removing enzyme"/>
    <property type="match status" value="1"/>
</dbReference>
<dbReference type="SUPFAM" id="SSF81593">
    <property type="entry name" value="Nucleotidyltransferase substrate binding subunit/domain"/>
    <property type="match status" value="2"/>
</dbReference>
<dbReference type="Pfam" id="PF03710">
    <property type="entry name" value="GlnE"/>
    <property type="match status" value="2"/>
</dbReference>
<evidence type="ECO:0000313" key="11">
    <source>
        <dbReference type="Proteomes" id="UP000254927"/>
    </source>
</evidence>
<feature type="domain" description="PII-uridylyltransferase/Glutamine-synthetase adenylyltransferase" evidence="9">
    <location>
        <begin position="781"/>
        <end position="859"/>
    </location>
</feature>